<feature type="transmembrane region" description="Helical" evidence="2">
    <location>
        <begin position="14"/>
        <end position="31"/>
    </location>
</feature>
<feature type="region of interest" description="Disordered" evidence="1">
    <location>
        <begin position="71"/>
        <end position="173"/>
    </location>
</feature>
<feature type="compositionally biased region" description="Acidic residues" evidence="1">
    <location>
        <begin position="140"/>
        <end position="154"/>
    </location>
</feature>
<dbReference type="AlphaFoldDB" id="A0A1P8UZS4"/>
<dbReference type="Proteomes" id="UP000187059">
    <property type="component" value="Chromosome"/>
</dbReference>
<evidence type="ECO:0000256" key="1">
    <source>
        <dbReference type="SAM" id="MobiDB-lite"/>
    </source>
</evidence>
<organism evidence="3 4">
    <name type="scientific">Salipiger abyssi</name>
    <dbReference type="NCBI Taxonomy" id="1250539"/>
    <lineage>
        <taxon>Bacteria</taxon>
        <taxon>Pseudomonadati</taxon>
        <taxon>Pseudomonadota</taxon>
        <taxon>Alphaproteobacteria</taxon>
        <taxon>Rhodobacterales</taxon>
        <taxon>Roseobacteraceae</taxon>
        <taxon>Salipiger</taxon>
    </lineage>
</organism>
<name>A0A1P8UZS4_9RHOB</name>
<reference evidence="3 4" key="1">
    <citation type="submission" date="2016-04" db="EMBL/GenBank/DDBJ databases">
        <title>Deep-sea bacteria in the southern Pacific.</title>
        <authorList>
            <person name="Tang K."/>
        </authorList>
    </citation>
    <scope>NUCLEOTIDE SEQUENCE [LARGE SCALE GENOMIC DNA]</scope>
    <source>
        <strain evidence="3 4">JLT2014</strain>
    </source>
</reference>
<dbReference type="Gene3D" id="1.10.150.20">
    <property type="entry name" value="5' to 3' exonuclease, C-terminal subdomain"/>
    <property type="match status" value="1"/>
</dbReference>
<dbReference type="RefSeq" id="WP_076705091.1">
    <property type="nucleotide sequence ID" value="NZ_CP015093.1"/>
</dbReference>
<dbReference type="EMBL" id="CP015093">
    <property type="protein sequence ID" value="APZ54899.1"/>
    <property type="molecule type" value="Genomic_DNA"/>
</dbReference>
<sequence length="250" mass="25794">MTDTAIDGGCQKKCWGAAAVIGLLVLIFALAGHRGIVAAILLGVLAAVLLGLLFVWLFCAPVPKPGTRPAPAPLKPAPAPAPSAPAPVTTSAPAAPAAEPEPAEKAAPAADEAPAAVKPSKPLAGEEELASRKGSWTYEGEAEEAEAPAAEEDAGETRPEALTAAREGGPDNLKEIKGVGPKLESLLHELGIFHFDQIAGWSAAEVAWMDSNLKGFRGRVSRDDWIGQAKILAAGGDTEFSQRVDKGEVY</sequence>
<proteinExistence type="predicted"/>
<feature type="compositionally biased region" description="Pro residues" evidence="1">
    <location>
        <begin position="71"/>
        <end position="85"/>
    </location>
</feature>
<dbReference type="OrthoDB" id="9807941at2"/>
<accession>A0A1P8UZS4</accession>
<protein>
    <submittedName>
        <fullName evidence="3">Uncharacterized protein</fullName>
    </submittedName>
</protein>
<feature type="transmembrane region" description="Helical" evidence="2">
    <location>
        <begin position="37"/>
        <end position="59"/>
    </location>
</feature>
<keyword evidence="2" id="KW-0472">Membrane</keyword>
<gene>
    <name evidence="3" type="ORF">Ga0080574_TMP4565</name>
</gene>
<dbReference type="STRING" id="1250539.Ga0080574_TMP4565"/>
<feature type="compositionally biased region" description="Low complexity" evidence="1">
    <location>
        <begin position="86"/>
        <end position="119"/>
    </location>
</feature>
<keyword evidence="2" id="KW-0812">Transmembrane</keyword>
<evidence type="ECO:0000313" key="3">
    <source>
        <dbReference type="EMBL" id="APZ54899.1"/>
    </source>
</evidence>
<evidence type="ECO:0000313" key="4">
    <source>
        <dbReference type="Proteomes" id="UP000187059"/>
    </source>
</evidence>
<keyword evidence="2" id="KW-1133">Transmembrane helix</keyword>
<dbReference type="KEGG" id="paby:Ga0080574_TMP4565"/>
<keyword evidence="4" id="KW-1185">Reference proteome</keyword>
<evidence type="ECO:0000256" key="2">
    <source>
        <dbReference type="SAM" id="Phobius"/>
    </source>
</evidence>